<comment type="similarity">
    <text evidence="1">Belongs to the short-chain dehydrogenases/reductases (SDR) family.</text>
</comment>
<keyword evidence="4" id="KW-1185">Reference proteome</keyword>
<name>A0A3M7LVL2_9PLEO</name>
<dbReference type="AlphaFoldDB" id="A0A3M7LVL2"/>
<reference evidence="3 4" key="1">
    <citation type="journal article" date="2014" name="PLoS ONE">
        <title>De novo Genome Assembly of the Fungal Plant Pathogen Pyrenophora semeniperda.</title>
        <authorList>
            <person name="Soliai M.M."/>
            <person name="Meyer S.E."/>
            <person name="Udall J.A."/>
            <person name="Elzinga D.E."/>
            <person name="Hermansen R.A."/>
            <person name="Bodily P.M."/>
            <person name="Hart A.A."/>
            <person name="Coleman C.E."/>
        </authorList>
    </citation>
    <scope>NUCLEOTIDE SEQUENCE [LARGE SCALE GENOMIC DNA]</scope>
    <source>
        <strain evidence="3 4">CCB06</strain>
        <tissue evidence="3">Mycelium</tissue>
    </source>
</reference>
<gene>
    <name evidence="3" type="ORF">GMOD_00005351</name>
</gene>
<dbReference type="GO" id="GO:0016491">
    <property type="term" value="F:oxidoreductase activity"/>
    <property type="evidence" value="ECO:0007669"/>
    <property type="project" value="UniProtKB-KW"/>
</dbReference>
<dbReference type="Proteomes" id="UP000265663">
    <property type="component" value="Unassembled WGS sequence"/>
</dbReference>
<dbReference type="InterPro" id="IPR036291">
    <property type="entry name" value="NAD(P)-bd_dom_sf"/>
</dbReference>
<dbReference type="Gene3D" id="3.40.50.720">
    <property type="entry name" value="NAD(P)-binding Rossmann-like Domain"/>
    <property type="match status" value="1"/>
</dbReference>
<proteinExistence type="inferred from homology"/>
<evidence type="ECO:0000313" key="4">
    <source>
        <dbReference type="Proteomes" id="UP000265663"/>
    </source>
</evidence>
<organism evidence="3 4">
    <name type="scientific">Pyrenophora seminiperda CCB06</name>
    <dbReference type="NCBI Taxonomy" id="1302712"/>
    <lineage>
        <taxon>Eukaryota</taxon>
        <taxon>Fungi</taxon>
        <taxon>Dikarya</taxon>
        <taxon>Ascomycota</taxon>
        <taxon>Pezizomycotina</taxon>
        <taxon>Dothideomycetes</taxon>
        <taxon>Pleosporomycetidae</taxon>
        <taxon>Pleosporales</taxon>
        <taxon>Pleosporineae</taxon>
        <taxon>Pleosporaceae</taxon>
        <taxon>Pyrenophora</taxon>
    </lineage>
</organism>
<dbReference type="InterPro" id="IPR002347">
    <property type="entry name" value="SDR_fam"/>
</dbReference>
<dbReference type="CDD" id="cd05233">
    <property type="entry name" value="SDR_c"/>
    <property type="match status" value="1"/>
</dbReference>
<dbReference type="Pfam" id="PF00106">
    <property type="entry name" value="adh_short"/>
    <property type="match status" value="1"/>
</dbReference>
<dbReference type="PRINTS" id="PR00081">
    <property type="entry name" value="GDHRDH"/>
</dbReference>
<dbReference type="EMBL" id="KE747806">
    <property type="protein sequence ID" value="RMZ66264.1"/>
    <property type="molecule type" value="Genomic_DNA"/>
</dbReference>
<accession>A0A3M7LVL2</accession>
<protein>
    <submittedName>
        <fullName evidence="3">Short chain dehydrogenase reductase SDR</fullName>
    </submittedName>
</protein>
<keyword evidence="2" id="KW-0560">Oxidoreductase</keyword>
<evidence type="ECO:0000313" key="3">
    <source>
        <dbReference type="EMBL" id="RMZ66264.1"/>
    </source>
</evidence>
<dbReference type="PANTHER" id="PTHR43669">
    <property type="entry name" value="5-KETO-D-GLUCONATE 5-REDUCTASE"/>
    <property type="match status" value="1"/>
</dbReference>
<dbReference type="SUPFAM" id="SSF51735">
    <property type="entry name" value="NAD(P)-binding Rossmann-fold domains"/>
    <property type="match status" value="1"/>
</dbReference>
<evidence type="ECO:0000256" key="2">
    <source>
        <dbReference type="ARBA" id="ARBA00023002"/>
    </source>
</evidence>
<dbReference type="PANTHER" id="PTHR43669:SF3">
    <property type="entry name" value="ALCOHOL DEHYDROGENASE, PUTATIVE (AFU_ORTHOLOGUE AFUA_3G03445)-RELATED"/>
    <property type="match status" value="1"/>
</dbReference>
<dbReference type="OrthoDB" id="1933717at2759"/>
<evidence type="ECO:0000256" key="1">
    <source>
        <dbReference type="ARBA" id="ARBA00006484"/>
    </source>
</evidence>
<sequence length="162" mass="17366">MDPAKFGISTLPMQHVPYHPILPEALTNANSRKVALITGAGQGIGAAIAEALAMSGASIAILDLNVDKLDQTKKTCLAHGVKVEAFGCDVTDKARVGEVLEQVQSQLGPIDVLVNNAGIFDQRPFLMSKFDDFWKQIEVNFKAVGFNSLFSRKAGSATKTHL</sequence>